<keyword evidence="17 18" id="KW-0170">Cobalt</keyword>
<comment type="catalytic activity">
    <reaction evidence="1 18">
        <text>7-phospho-2-dehydro-3-deoxy-D-arabino-heptonate = 3-dehydroquinate + phosphate</text>
        <dbReference type="Rhea" id="RHEA:21968"/>
        <dbReference type="ChEBI" id="CHEBI:32364"/>
        <dbReference type="ChEBI" id="CHEBI:43474"/>
        <dbReference type="ChEBI" id="CHEBI:58394"/>
        <dbReference type="EC" id="4.2.3.4"/>
    </reaction>
</comment>
<feature type="binding site" evidence="18">
    <location>
        <position position="185"/>
    </location>
    <ligand>
        <name>Zn(2+)</name>
        <dbReference type="ChEBI" id="CHEBI:29105"/>
    </ligand>
</feature>
<dbReference type="AlphaFoldDB" id="A0A8J6IXS0"/>
<feature type="binding site" evidence="18">
    <location>
        <position position="152"/>
    </location>
    <ligand>
        <name>NAD(+)</name>
        <dbReference type="ChEBI" id="CHEBI:57540"/>
    </ligand>
</feature>
<reference evidence="21" key="1">
    <citation type="submission" date="2020-08" db="EMBL/GenBank/DDBJ databases">
        <title>Genome public.</title>
        <authorList>
            <person name="Liu C."/>
            <person name="Sun Q."/>
        </authorList>
    </citation>
    <scope>NUCLEOTIDE SEQUENCE</scope>
    <source>
        <strain evidence="21">NSJ-23</strain>
    </source>
</reference>
<comment type="function">
    <text evidence="18">Catalyzes the conversion of 3-deoxy-D-arabino-heptulosonate 7-phosphate (DAHP) to dehydroquinate (DHQ).</text>
</comment>
<evidence type="ECO:0000259" key="19">
    <source>
        <dbReference type="Pfam" id="PF01761"/>
    </source>
</evidence>
<dbReference type="GO" id="GO:0008652">
    <property type="term" value="P:amino acid biosynthetic process"/>
    <property type="evidence" value="ECO:0007669"/>
    <property type="project" value="UniProtKB-KW"/>
</dbReference>
<dbReference type="Proteomes" id="UP000628736">
    <property type="component" value="Unassembled WGS sequence"/>
</dbReference>
<comment type="similarity">
    <text evidence="6 18">Belongs to the sugar phosphate cyclases superfamily. Dehydroquinate synthase family.</text>
</comment>
<evidence type="ECO:0000256" key="4">
    <source>
        <dbReference type="ARBA" id="ARBA00004496"/>
    </source>
</evidence>
<dbReference type="HAMAP" id="MF_00110">
    <property type="entry name" value="DHQ_synthase"/>
    <property type="match status" value="1"/>
</dbReference>
<dbReference type="GO" id="GO:0003856">
    <property type="term" value="F:3-dehydroquinate synthase activity"/>
    <property type="evidence" value="ECO:0007669"/>
    <property type="project" value="UniProtKB-UniRule"/>
</dbReference>
<dbReference type="RefSeq" id="WP_147571771.1">
    <property type="nucleotide sequence ID" value="NZ_JACOPO010000003.1"/>
</dbReference>
<dbReference type="PIRSF" id="PIRSF001455">
    <property type="entry name" value="DHQ_synth"/>
    <property type="match status" value="1"/>
</dbReference>
<dbReference type="GO" id="GO:0000166">
    <property type="term" value="F:nucleotide binding"/>
    <property type="evidence" value="ECO:0007669"/>
    <property type="project" value="UniProtKB-KW"/>
</dbReference>
<keyword evidence="11 18" id="KW-0479">Metal-binding</keyword>
<dbReference type="SUPFAM" id="SSF56796">
    <property type="entry name" value="Dehydroquinate synthase-like"/>
    <property type="match status" value="1"/>
</dbReference>
<dbReference type="EC" id="4.2.3.4" evidence="7 18"/>
<dbReference type="InterPro" id="IPR050071">
    <property type="entry name" value="Dehydroquinate_synthase"/>
</dbReference>
<feature type="binding site" evidence="18">
    <location>
        <position position="246"/>
    </location>
    <ligand>
        <name>Zn(2+)</name>
        <dbReference type="ChEBI" id="CHEBI:29105"/>
    </ligand>
</feature>
<dbReference type="Pfam" id="PF24621">
    <property type="entry name" value="DHQS_C"/>
    <property type="match status" value="1"/>
</dbReference>
<gene>
    <name evidence="18 21" type="primary">aroB</name>
    <name evidence="21" type="ORF">H8S11_06405</name>
</gene>
<dbReference type="EMBL" id="JACOPO010000003">
    <property type="protein sequence ID" value="MBC5722440.1"/>
    <property type="molecule type" value="Genomic_DNA"/>
</dbReference>
<dbReference type="InterPro" id="IPR030960">
    <property type="entry name" value="DHQS/DOIS_N"/>
</dbReference>
<comment type="subcellular location">
    <subcellularLocation>
        <location evidence="4 18">Cytoplasm</location>
    </subcellularLocation>
</comment>
<feature type="domain" description="3-dehydroquinate synthase C-terminal" evidence="20">
    <location>
        <begin position="182"/>
        <end position="322"/>
    </location>
</feature>
<evidence type="ECO:0000256" key="3">
    <source>
        <dbReference type="ARBA" id="ARBA00001947"/>
    </source>
</evidence>
<evidence type="ECO:0000256" key="18">
    <source>
        <dbReference type="HAMAP-Rule" id="MF_00110"/>
    </source>
</evidence>
<comment type="cofactor">
    <cofactor evidence="18">
        <name>Co(2+)</name>
        <dbReference type="ChEBI" id="CHEBI:48828"/>
    </cofactor>
    <cofactor evidence="18">
        <name>Zn(2+)</name>
        <dbReference type="ChEBI" id="CHEBI:29105"/>
    </cofactor>
    <text evidence="18">Binds 1 divalent metal cation per subunit. Can use either Co(2+) or Zn(2+).</text>
</comment>
<evidence type="ECO:0000256" key="13">
    <source>
        <dbReference type="ARBA" id="ARBA00022833"/>
    </source>
</evidence>
<evidence type="ECO:0000256" key="17">
    <source>
        <dbReference type="ARBA" id="ARBA00023285"/>
    </source>
</evidence>
<dbReference type="InterPro" id="IPR016037">
    <property type="entry name" value="DHQ_synth_AroB"/>
</dbReference>
<dbReference type="InterPro" id="IPR030963">
    <property type="entry name" value="DHQ_synth_fam"/>
</dbReference>
<dbReference type="GO" id="GO:0009073">
    <property type="term" value="P:aromatic amino acid family biosynthetic process"/>
    <property type="evidence" value="ECO:0007669"/>
    <property type="project" value="UniProtKB-KW"/>
</dbReference>
<dbReference type="FunFam" id="3.40.50.1970:FF:000007">
    <property type="entry name" value="Pentafunctional AROM polypeptide"/>
    <property type="match status" value="1"/>
</dbReference>
<protein>
    <recommendedName>
        <fullName evidence="8 18">3-dehydroquinate synthase</fullName>
        <shortName evidence="18">DHQS</shortName>
        <ecNumber evidence="7 18">4.2.3.4</ecNumber>
    </recommendedName>
</protein>
<evidence type="ECO:0000256" key="11">
    <source>
        <dbReference type="ARBA" id="ARBA00022723"/>
    </source>
</evidence>
<dbReference type="GO" id="GO:0046872">
    <property type="term" value="F:metal ion binding"/>
    <property type="evidence" value="ECO:0007669"/>
    <property type="project" value="UniProtKB-KW"/>
</dbReference>
<keyword evidence="9 18" id="KW-0963">Cytoplasm</keyword>
<dbReference type="UniPathway" id="UPA00053">
    <property type="reaction ID" value="UER00085"/>
</dbReference>
<feature type="binding site" evidence="18">
    <location>
        <begin position="106"/>
        <end position="110"/>
    </location>
    <ligand>
        <name>NAD(+)</name>
        <dbReference type="ChEBI" id="CHEBI:57540"/>
    </ligand>
</feature>
<comment type="pathway">
    <text evidence="5 18">Metabolic intermediate biosynthesis; chorismate biosynthesis; chorismate from D-erythrose 4-phosphate and phosphoenolpyruvate: step 2/7.</text>
</comment>
<dbReference type="NCBIfam" id="TIGR01357">
    <property type="entry name" value="aroB"/>
    <property type="match status" value="1"/>
</dbReference>
<evidence type="ECO:0000256" key="10">
    <source>
        <dbReference type="ARBA" id="ARBA00022605"/>
    </source>
</evidence>
<dbReference type="GO" id="GO:0005737">
    <property type="term" value="C:cytoplasm"/>
    <property type="evidence" value="ECO:0007669"/>
    <property type="project" value="UniProtKB-SubCell"/>
</dbReference>
<dbReference type="PANTHER" id="PTHR43622">
    <property type="entry name" value="3-DEHYDROQUINATE SYNTHASE"/>
    <property type="match status" value="1"/>
</dbReference>
<evidence type="ECO:0000259" key="20">
    <source>
        <dbReference type="Pfam" id="PF24621"/>
    </source>
</evidence>
<evidence type="ECO:0000256" key="12">
    <source>
        <dbReference type="ARBA" id="ARBA00022741"/>
    </source>
</evidence>
<keyword evidence="13 18" id="KW-0862">Zinc</keyword>
<keyword evidence="14 18" id="KW-0520">NAD</keyword>
<dbReference type="CDD" id="cd08195">
    <property type="entry name" value="DHQS"/>
    <property type="match status" value="1"/>
</dbReference>
<accession>A0A8J6IXS0</accession>
<dbReference type="PANTHER" id="PTHR43622:SF7">
    <property type="entry name" value="3-DEHYDROQUINATE SYNTHASE, CHLOROPLASTIC"/>
    <property type="match status" value="1"/>
</dbReference>
<evidence type="ECO:0000256" key="7">
    <source>
        <dbReference type="ARBA" id="ARBA00013031"/>
    </source>
</evidence>
<feature type="binding site" evidence="18">
    <location>
        <position position="143"/>
    </location>
    <ligand>
        <name>NAD(+)</name>
        <dbReference type="ChEBI" id="CHEBI:57540"/>
    </ligand>
</feature>
<dbReference type="Gene3D" id="3.40.50.1970">
    <property type="match status" value="1"/>
</dbReference>
<keyword evidence="22" id="KW-1185">Reference proteome</keyword>
<comment type="cofactor">
    <cofactor evidence="2 18">
        <name>NAD(+)</name>
        <dbReference type="ChEBI" id="CHEBI:57540"/>
    </cofactor>
</comment>
<evidence type="ECO:0000256" key="5">
    <source>
        <dbReference type="ARBA" id="ARBA00004661"/>
    </source>
</evidence>
<proteinExistence type="inferred from homology"/>
<dbReference type="GO" id="GO:0009423">
    <property type="term" value="P:chorismate biosynthetic process"/>
    <property type="evidence" value="ECO:0007669"/>
    <property type="project" value="UniProtKB-UniRule"/>
</dbReference>
<sequence>MKTLAVNTSRPYEIKIGRGSLDQAGVLCRQAIPNARKLTIVTDSRVLPLYLARTADSLEQMGFQIQCLTVPAGEASKSAEQLVILWEKMMAFGMTRTDAVVALGGGVVGDLAGFAAATLLRGVDYVQIPTTLLSQVDSSVGGKVAIDLRAGKNLAGAFWQPSLVIIDPGCLDTLPDRTFSDGMAEVIKYGCILDRKLFELLNRCGSRVRVMERIVDVVYTCCDLKRRVVVEDERDTGLRQLLNFGHTVGHAFELAGHYETWTHGQGVAAGMNWAAQLGVELGVTPPETVECIQELLKKFDLPLDIPCPWETMTEAVGLDKKNAGDHISLIVLEKLGQAVHRKMARDELLGLLKCMYGR</sequence>
<evidence type="ECO:0000256" key="15">
    <source>
        <dbReference type="ARBA" id="ARBA00023141"/>
    </source>
</evidence>
<feature type="binding site" evidence="18">
    <location>
        <position position="263"/>
    </location>
    <ligand>
        <name>Zn(2+)</name>
        <dbReference type="ChEBI" id="CHEBI:29105"/>
    </ligand>
</feature>
<dbReference type="Pfam" id="PF01761">
    <property type="entry name" value="DHQ_synthase"/>
    <property type="match status" value="1"/>
</dbReference>
<comment type="caution">
    <text evidence="21">The sequence shown here is derived from an EMBL/GenBank/DDBJ whole genome shotgun (WGS) entry which is preliminary data.</text>
</comment>
<feature type="domain" description="3-dehydroquinate synthase N-terminal" evidence="19">
    <location>
        <begin position="68"/>
        <end position="180"/>
    </location>
</feature>
<evidence type="ECO:0000256" key="9">
    <source>
        <dbReference type="ARBA" id="ARBA00022490"/>
    </source>
</evidence>
<dbReference type="Gene3D" id="1.20.1090.10">
    <property type="entry name" value="Dehydroquinate synthase-like - alpha domain"/>
    <property type="match status" value="1"/>
</dbReference>
<organism evidence="21 22">
    <name type="scientific">Flintibacter hominis</name>
    <dbReference type="NCBI Taxonomy" id="2763048"/>
    <lineage>
        <taxon>Bacteria</taxon>
        <taxon>Bacillati</taxon>
        <taxon>Bacillota</taxon>
        <taxon>Clostridia</taxon>
        <taxon>Eubacteriales</taxon>
        <taxon>Flintibacter</taxon>
    </lineage>
</organism>
<evidence type="ECO:0000313" key="22">
    <source>
        <dbReference type="Proteomes" id="UP000628736"/>
    </source>
</evidence>
<comment type="cofactor">
    <cofactor evidence="3">
        <name>Zn(2+)</name>
        <dbReference type="ChEBI" id="CHEBI:29105"/>
    </cofactor>
</comment>
<evidence type="ECO:0000256" key="16">
    <source>
        <dbReference type="ARBA" id="ARBA00023239"/>
    </source>
</evidence>
<evidence type="ECO:0000313" key="21">
    <source>
        <dbReference type="EMBL" id="MBC5722440.1"/>
    </source>
</evidence>
<evidence type="ECO:0000256" key="1">
    <source>
        <dbReference type="ARBA" id="ARBA00001393"/>
    </source>
</evidence>
<evidence type="ECO:0000256" key="6">
    <source>
        <dbReference type="ARBA" id="ARBA00005412"/>
    </source>
</evidence>
<keyword evidence="10 18" id="KW-0028">Amino-acid biosynthesis</keyword>
<comment type="caution">
    <text evidence="18">Lacks conserved residue(s) required for the propagation of feature annotation.</text>
</comment>
<name>A0A8J6IXS0_9FIRM</name>
<keyword evidence="15 18" id="KW-0057">Aromatic amino acid biosynthesis</keyword>
<feature type="binding site" evidence="18">
    <location>
        <begin position="170"/>
        <end position="173"/>
    </location>
    <ligand>
        <name>NAD(+)</name>
        <dbReference type="ChEBI" id="CHEBI:57540"/>
    </ligand>
</feature>
<dbReference type="InterPro" id="IPR056179">
    <property type="entry name" value="DHQS_C"/>
</dbReference>
<evidence type="ECO:0000256" key="2">
    <source>
        <dbReference type="ARBA" id="ARBA00001911"/>
    </source>
</evidence>
<feature type="binding site" evidence="18">
    <location>
        <begin position="130"/>
        <end position="131"/>
    </location>
    <ligand>
        <name>NAD(+)</name>
        <dbReference type="ChEBI" id="CHEBI:57540"/>
    </ligand>
</feature>
<evidence type="ECO:0000256" key="14">
    <source>
        <dbReference type="ARBA" id="ARBA00023027"/>
    </source>
</evidence>
<keyword evidence="12 18" id="KW-0547">Nucleotide-binding</keyword>
<keyword evidence="16 18" id="KW-0456">Lyase</keyword>
<evidence type="ECO:0000256" key="8">
    <source>
        <dbReference type="ARBA" id="ARBA00017684"/>
    </source>
</evidence>